<keyword evidence="14" id="KW-1185">Reference proteome</keyword>
<evidence type="ECO:0000313" key="14">
    <source>
        <dbReference type="Proteomes" id="UP000295416"/>
    </source>
</evidence>
<comment type="cofactor">
    <cofactor evidence="1 11">
        <name>[4Fe-4S] cluster</name>
        <dbReference type="ChEBI" id="CHEBI:49883"/>
    </cofactor>
</comment>
<organism evidence="13 14">
    <name type="scientific">Scopulibacillus darangshiensis</name>
    <dbReference type="NCBI Taxonomy" id="442528"/>
    <lineage>
        <taxon>Bacteria</taxon>
        <taxon>Bacillati</taxon>
        <taxon>Bacillota</taxon>
        <taxon>Bacilli</taxon>
        <taxon>Bacillales</taxon>
        <taxon>Sporolactobacillaceae</taxon>
        <taxon>Scopulibacillus</taxon>
    </lineage>
</organism>
<reference evidence="13 14" key="1">
    <citation type="submission" date="2019-03" db="EMBL/GenBank/DDBJ databases">
        <title>Genomic Encyclopedia of Type Strains, Phase IV (KMG-IV): sequencing the most valuable type-strain genomes for metagenomic binning, comparative biology and taxonomic classification.</title>
        <authorList>
            <person name="Goeker M."/>
        </authorList>
    </citation>
    <scope>NUCLEOTIDE SEQUENCE [LARGE SCALE GENOMIC DNA]</scope>
    <source>
        <strain evidence="13 14">DSM 19377</strain>
    </source>
</reference>
<evidence type="ECO:0000259" key="12">
    <source>
        <dbReference type="Pfam" id="PF03313"/>
    </source>
</evidence>
<evidence type="ECO:0000256" key="4">
    <source>
        <dbReference type="ARBA" id="ARBA00022432"/>
    </source>
</evidence>
<dbReference type="Pfam" id="PF03313">
    <property type="entry name" value="SDH_alpha"/>
    <property type="match status" value="1"/>
</dbReference>
<dbReference type="InterPro" id="IPR004642">
    <property type="entry name" value="Ser_deHydtase_asu"/>
</dbReference>
<dbReference type="OrthoDB" id="9805537at2"/>
<comment type="caution">
    <text evidence="13">The sequence shown here is derived from an EMBL/GenBank/DDBJ whole genome shotgun (WGS) entry which is preliminary data.</text>
</comment>
<gene>
    <name evidence="13" type="ORF">EV207_11266</name>
</gene>
<dbReference type="GO" id="GO:0006094">
    <property type="term" value="P:gluconeogenesis"/>
    <property type="evidence" value="ECO:0007669"/>
    <property type="project" value="UniProtKB-KW"/>
</dbReference>
<dbReference type="InterPro" id="IPR051318">
    <property type="entry name" value="Fe-S_L-Ser"/>
</dbReference>
<dbReference type="GO" id="GO:0046872">
    <property type="term" value="F:metal ion binding"/>
    <property type="evidence" value="ECO:0007669"/>
    <property type="project" value="UniProtKB-KW"/>
</dbReference>
<dbReference type="EC" id="4.3.1.17" evidence="11"/>
<keyword evidence="6 11" id="KW-0479">Metal-binding</keyword>
<evidence type="ECO:0000256" key="2">
    <source>
        <dbReference type="ARBA" id="ARBA00004742"/>
    </source>
</evidence>
<accession>A0A4R2P5A9</accession>
<keyword evidence="5 11" id="KW-0004">4Fe-4S</keyword>
<evidence type="ECO:0000313" key="13">
    <source>
        <dbReference type="EMBL" id="TCP29141.1"/>
    </source>
</evidence>
<sequence>MFRTVAELIDITKSKNIPISEVMILKEIEETGKSREEIFAQMGKNLEVMEAAVLRGIKEDVKSHSGLTGGDAVLLQKYIESGKSLSGTTLLDAVSKAVATNEVNAAMGTICATPTAGSAGVVPGTLFGLKEKLNPTKEQMVRFLFTSGAFGYVVANNASISGAAGGCQAEVGSATGMAAAAIVELAGGTPDQSAHAMAIALKNMLGLVCDPVAGLVEVPCVKRNAIGASTAVVAADMSLAGITSRIPCDEVIDAMYEIGQRMPSAFKETAEGGLAATPTARALEAKIFGAALAKERS</sequence>
<feature type="domain" description="Serine dehydratase-like alpha subunit" evidence="12">
    <location>
        <begin position="15"/>
        <end position="275"/>
    </location>
</feature>
<evidence type="ECO:0000256" key="1">
    <source>
        <dbReference type="ARBA" id="ARBA00001966"/>
    </source>
</evidence>
<keyword evidence="9 11" id="KW-0456">Lyase</keyword>
<dbReference type="GO" id="GO:0003941">
    <property type="term" value="F:L-serine ammonia-lyase activity"/>
    <property type="evidence" value="ECO:0007669"/>
    <property type="project" value="UniProtKB-UniRule"/>
</dbReference>
<proteinExistence type="inferred from homology"/>
<comment type="pathway">
    <text evidence="2">Carbohydrate biosynthesis; gluconeogenesis.</text>
</comment>
<evidence type="ECO:0000256" key="8">
    <source>
        <dbReference type="ARBA" id="ARBA00023014"/>
    </source>
</evidence>
<keyword evidence="8 11" id="KW-0411">Iron-sulfur</keyword>
<dbReference type="Proteomes" id="UP000295416">
    <property type="component" value="Unassembled WGS sequence"/>
</dbReference>
<dbReference type="PANTHER" id="PTHR30182:SF1">
    <property type="entry name" value="L-SERINE DEHYDRATASE 1"/>
    <property type="match status" value="1"/>
</dbReference>
<evidence type="ECO:0000256" key="9">
    <source>
        <dbReference type="ARBA" id="ARBA00023239"/>
    </source>
</evidence>
<comment type="similarity">
    <text evidence="3 11">Belongs to the iron-sulfur dependent L-serine dehydratase family.</text>
</comment>
<evidence type="ECO:0000256" key="3">
    <source>
        <dbReference type="ARBA" id="ARBA00008636"/>
    </source>
</evidence>
<evidence type="ECO:0000256" key="10">
    <source>
        <dbReference type="ARBA" id="ARBA00049406"/>
    </source>
</evidence>
<dbReference type="RefSeq" id="WP_132746033.1">
    <property type="nucleotide sequence ID" value="NZ_SLXK01000012.1"/>
</dbReference>
<evidence type="ECO:0000256" key="5">
    <source>
        <dbReference type="ARBA" id="ARBA00022485"/>
    </source>
</evidence>
<keyword evidence="7 11" id="KW-0408">Iron</keyword>
<dbReference type="GO" id="GO:0051539">
    <property type="term" value="F:4 iron, 4 sulfur cluster binding"/>
    <property type="evidence" value="ECO:0007669"/>
    <property type="project" value="UniProtKB-UniRule"/>
</dbReference>
<dbReference type="EMBL" id="SLXK01000012">
    <property type="protein sequence ID" value="TCP29141.1"/>
    <property type="molecule type" value="Genomic_DNA"/>
</dbReference>
<protein>
    <recommendedName>
        <fullName evidence="11">L-serine dehydratase</fullName>
        <ecNumber evidence="11">4.3.1.17</ecNumber>
    </recommendedName>
</protein>
<evidence type="ECO:0000256" key="7">
    <source>
        <dbReference type="ARBA" id="ARBA00023004"/>
    </source>
</evidence>
<dbReference type="NCBIfam" id="TIGR00718">
    <property type="entry name" value="sda_alpha"/>
    <property type="match status" value="1"/>
</dbReference>
<dbReference type="PANTHER" id="PTHR30182">
    <property type="entry name" value="L-SERINE DEHYDRATASE"/>
    <property type="match status" value="1"/>
</dbReference>
<evidence type="ECO:0000256" key="11">
    <source>
        <dbReference type="RuleBase" id="RU366059"/>
    </source>
</evidence>
<evidence type="ECO:0000256" key="6">
    <source>
        <dbReference type="ARBA" id="ARBA00022723"/>
    </source>
</evidence>
<dbReference type="AlphaFoldDB" id="A0A4R2P5A9"/>
<name>A0A4R2P5A9_9BACL</name>
<keyword evidence="4 11" id="KW-0312">Gluconeogenesis</keyword>
<dbReference type="InterPro" id="IPR005130">
    <property type="entry name" value="Ser_deHydtase-like_asu"/>
</dbReference>
<comment type="catalytic activity">
    <reaction evidence="10 11">
        <text>L-serine = pyruvate + NH4(+)</text>
        <dbReference type="Rhea" id="RHEA:19169"/>
        <dbReference type="ChEBI" id="CHEBI:15361"/>
        <dbReference type="ChEBI" id="CHEBI:28938"/>
        <dbReference type="ChEBI" id="CHEBI:33384"/>
        <dbReference type="EC" id="4.3.1.17"/>
    </reaction>
</comment>